<feature type="compositionally biased region" description="Basic and acidic residues" evidence="5">
    <location>
        <begin position="463"/>
        <end position="486"/>
    </location>
</feature>
<feature type="transmembrane region" description="Helical" evidence="6">
    <location>
        <begin position="138"/>
        <end position="159"/>
    </location>
</feature>
<protein>
    <submittedName>
        <fullName evidence="8">Mechanosensitive ion channel</fullName>
    </submittedName>
</protein>
<accession>A0A1I2H3R1</accession>
<evidence type="ECO:0000256" key="6">
    <source>
        <dbReference type="SAM" id="Phobius"/>
    </source>
</evidence>
<feature type="transmembrane region" description="Helical" evidence="6">
    <location>
        <begin position="61"/>
        <end position="78"/>
    </location>
</feature>
<evidence type="ECO:0000313" key="8">
    <source>
        <dbReference type="EMBL" id="SFF23321.1"/>
    </source>
</evidence>
<dbReference type="InterPro" id="IPR006685">
    <property type="entry name" value="MscS_channel_2nd"/>
</dbReference>
<dbReference type="PANTHER" id="PTHR30566">
    <property type="entry name" value="YNAI-RELATED MECHANOSENSITIVE ION CHANNEL"/>
    <property type="match status" value="1"/>
</dbReference>
<proteinExistence type="predicted"/>
<dbReference type="GO" id="GO:0016020">
    <property type="term" value="C:membrane"/>
    <property type="evidence" value="ECO:0007669"/>
    <property type="project" value="UniProtKB-SubCell"/>
</dbReference>
<feature type="domain" description="Mechanosensitive ion channel MscS" evidence="7">
    <location>
        <begin position="187"/>
        <end position="253"/>
    </location>
</feature>
<keyword evidence="9" id="KW-1185">Reference proteome</keyword>
<evidence type="ECO:0000256" key="1">
    <source>
        <dbReference type="ARBA" id="ARBA00004370"/>
    </source>
</evidence>
<evidence type="ECO:0000313" key="9">
    <source>
        <dbReference type="Proteomes" id="UP000198520"/>
    </source>
</evidence>
<dbReference type="STRING" id="285351.SAMN04488035_2121"/>
<feature type="region of interest" description="Disordered" evidence="5">
    <location>
        <begin position="357"/>
        <end position="408"/>
    </location>
</feature>
<evidence type="ECO:0000256" key="5">
    <source>
        <dbReference type="SAM" id="MobiDB-lite"/>
    </source>
</evidence>
<evidence type="ECO:0000256" key="4">
    <source>
        <dbReference type="ARBA" id="ARBA00023136"/>
    </source>
</evidence>
<sequence>MEAMEEQEIGAATDVVQTLVAVGAACVAAFVLGTVVSFVVRRLGRGTVFATDLSRRLRRPLRYLLTVVLVWIAVRLVTDPEVGWLGPVEHVLLIALIVVGAWFLGATAFVVEDSALQRYRTDVPDNRHARRVRTQIIVVRRLTVALVVLLAIAGVMLTFPGARAAGASLLASAGVISIVAGLAAQTSLANVFAGLQIAFTDAIRVDDVVVLEGEWGRIEEITMTYVVVHLWDDRRLIMPCTYFTSTPFQNWTRRAAELLGTVELDLDWDVPVAGMRAELKRLLEETSLWDQRVGILQVTEATGGFVRVRALASAADAGTLFDLRCYLREGLLGWLQREAPQGMPRTRVLGAGELRAEAGRDDDGARPGTSVRVGGGEDGAVDDGTSSSAPPSLPALAEDAVQAGKPVPRRVSVRAERDAAAVEEAAASHATAPTLVLDEGLFTGSADAERRSRAFAGPGADVIAEREQTASQQRVEEGPASDDERR</sequence>
<dbReference type="InterPro" id="IPR023408">
    <property type="entry name" value="MscS_beta-dom_sf"/>
</dbReference>
<evidence type="ECO:0000256" key="2">
    <source>
        <dbReference type="ARBA" id="ARBA00022692"/>
    </source>
</evidence>
<name>A0A1I2H3R1_9MICO</name>
<dbReference type="PANTHER" id="PTHR30566:SF25">
    <property type="entry name" value="INNER MEMBRANE PROTEIN"/>
    <property type="match status" value="1"/>
</dbReference>
<dbReference type="InterPro" id="IPR010920">
    <property type="entry name" value="LSM_dom_sf"/>
</dbReference>
<organism evidence="8 9">
    <name type="scientific">Flavimobilis marinus</name>
    <dbReference type="NCBI Taxonomy" id="285351"/>
    <lineage>
        <taxon>Bacteria</taxon>
        <taxon>Bacillati</taxon>
        <taxon>Actinomycetota</taxon>
        <taxon>Actinomycetes</taxon>
        <taxon>Micrococcales</taxon>
        <taxon>Jonesiaceae</taxon>
        <taxon>Flavimobilis</taxon>
    </lineage>
</organism>
<feature type="transmembrane region" description="Helical" evidence="6">
    <location>
        <begin position="90"/>
        <end position="111"/>
    </location>
</feature>
<reference evidence="9" key="1">
    <citation type="submission" date="2016-10" db="EMBL/GenBank/DDBJ databases">
        <authorList>
            <person name="Varghese N."/>
            <person name="Submissions S."/>
        </authorList>
    </citation>
    <scope>NUCLEOTIDE SEQUENCE [LARGE SCALE GENOMIC DNA]</scope>
    <source>
        <strain evidence="9">DSM 19083</strain>
    </source>
</reference>
<feature type="compositionally biased region" description="Low complexity" evidence="5">
    <location>
        <begin position="382"/>
        <end position="397"/>
    </location>
</feature>
<keyword evidence="4 6" id="KW-0472">Membrane</keyword>
<dbReference type="GO" id="GO:0055085">
    <property type="term" value="P:transmembrane transport"/>
    <property type="evidence" value="ECO:0007669"/>
    <property type="project" value="InterPro"/>
</dbReference>
<dbReference type="AlphaFoldDB" id="A0A1I2H3R1"/>
<feature type="transmembrane region" description="Helical" evidence="6">
    <location>
        <begin position="20"/>
        <end position="40"/>
    </location>
</feature>
<dbReference type="Gene3D" id="1.10.287.1260">
    <property type="match status" value="1"/>
</dbReference>
<comment type="subcellular location">
    <subcellularLocation>
        <location evidence="1">Membrane</location>
    </subcellularLocation>
</comment>
<feature type="region of interest" description="Disordered" evidence="5">
    <location>
        <begin position="449"/>
        <end position="486"/>
    </location>
</feature>
<dbReference type="Proteomes" id="UP000198520">
    <property type="component" value="Unassembled WGS sequence"/>
</dbReference>
<dbReference type="SUPFAM" id="SSF50182">
    <property type="entry name" value="Sm-like ribonucleoproteins"/>
    <property type="match status" value="1"/>
</dbReference>
<gene>
    <name evidence="8" type="ORF">SAMN04488035_2121</name>
</gene>
<keyword evidence="2 6" id="KW-0812">Transmembrane</keyword>
<feature type="transmembrane region" description="Helical" evidence="6">
    <location>
        <begin position="165"/>
        <end position="184"/>
    </location>
</feature>
<evidence type="ECO:0000256" key="3">
    <source>
        <dbReference type="ARBA" id="ARBA00022989"/>
    </source>
</evidence>
<dbReference type="Gene3D" id="2.30.30.60">
    <property type="match status" value="1"/>
</dbReference>
<evidence type="ECO:0000259" key="7">
    <source>
        <dbReference type="Pfam" id="PF00924"/>
    </source>
</evidence>
<dbReference type="EMBL" id="FONZ01000003">
    <property type="protein sequence ID" value="SFF23321.1"/>
    <property type="molecule type" value="Genomic_DNA"/>
</dbReference>
<dbReference type="Pfam" id="PF00924">
    <property type="entry name" value="MS_channel_2nd"/>
    <property type="match status" value="1"/>
</dbReference>
<keyword evidence="3 6" id="KW-1133">Transmembrane helix</keyword>